<dbReference type="EMBL" id="CP147247">
    <property type="protein sequence ID" value="WYJ90627.1"/>
    <property type="molecule type" value="Genomic_DNA"/>
</dbReference>
<dbReference type="Pfam" id="PF08245">
    <property type="entry name" value="Mur_ligase_M"/>
    <property type="match status" value="1"/>
</dbReference>
<dbReference type="Gene3D" id="3.40.1190.10">
    <property type="entry name" value="Mur-like, catalytic domain"/>
    <property type="match status" value="1"/>
</dbReference>
<reference evidence="8" key="2">
    <citation type="submission" date="2017-05" db="EMBL/GenBank/DDBJ databases">
        <authorList>
            <consortium name="The Broad Institute Genomics Platform"/>
            <consortium name="The Broad Institute Genomic Center for Infectious Diseases"/>
            <person name="Earl A."/>
            <person name="Manson A."/>
            <person name="Schwartman J."/>
            <person name="Gilmore M."/>
            <person name="Abouelleil A."/>
            <person name="Cao P."/>
            <person name="Chapman S."/>
            <person name="Cusick C."/>
            <person name="Shea T."/>
            <person name="Young S."/>
            <person name="Neafsey D."/>
            <person name="Nusbaum C."/>
            <person name="Birren B."/>
        </authorList>
    </citation>
    <scope>NUCLEOTIDE SEQUENCE</scope>
    <source>
        <strain evidence="8">9E7_DIV0242</strain>
    </source>
</reference>
<dbReference type="Gene3D" id="3.40.1390.10">
    <property type="entry name" value="MurE/MurF, N-terminal domain"/>
    <property type="match status" value="1"/>
</dbReference>
<accession>A0A242K4I9</accession>
<comment type="caution">
    <text evidence="3">Lacks conserved residue(s) required for the propagation of feature annotation.</text>
</comment>
<dbReference type="EC" id="6.3.2.7" evidence="3"/>
<keyword evidence="3" id="KW-0460">Magnesium</keyword>
<dbReference type="InterPro" id="IPR005761">
    <property type="entry name" value="UDP-N-AcMur-Glu-dNH2Pim_ligase"/>
</dbReference>
<keyword evidence="9" id="KW-1185">Reference proteome</keyword>
<keyword evidence="3 4" id="KW-0133">Cell shape</keyword>
<evidence type="ECO:0000256" key="2">
    <source>
        <dbReference type="ARBA" id="ARBA00005898"/>
    </source>
</evidence>
<comment type="catalytic activity">
    <reaction evidence="3">
        <text>UDP-N-acetyl-alpha-D-muramoyl-L-alanyl-D-glutamate + L-lysine + ATP = UDP-N-acetyl-alpha-D-muramoyl-L-alanyl-gamma-D-glutamyl-L-lysine + ADP + phosphate + H(+)</text>
        <dbReference type="Rhea" id="RHEA:17969"/>
        <dbReference type="ChEBI" id="CHEBI:15378"/>
        <dbReference type="ChEBI" id="CHEBI:30616"/>
        <dbReference type="ChEBI" id="CHEBI:32551"/>
        <dbReference type="ChEBI" id="CHEBI:43474"/>
        <dbReference type="ChEBI" id="CHEBI:83900"/>
        <dbReference type="ChEBI" id="CHEBI:83903"/>
        <dbReference type="ChEBI" id="CHEBI:456216"/>
        <dbReference type="EC" id="6.3.2.7"/>
    </reaction>
</comment>
<evidence type="ECO:0000256" key="4">
    <source>
        <dbReference type="RuleBase" id="RU004135"/>
    </source>
</evidence>
<gene>
    <name evidence="3" type="primary">murE</name>
    <name evidence="8" type="ORF">A5888_002384</name>
    <name evidence="7" type="ORF">A5888_002454</name>
</gene>
<evidence type="ECO:0000256" key="3">
    <source>
        <dbReference type="HAMAP-Rule" id="MF_00208"/>
    </source>
</evidence>
<dbReference type="GO" id="GO:0005737">
    <property type="term" value="C:cytoplasm"/>
    <property type="evidence" value="ECO:0007669"/>
    <property type="project" value="UniProtKB-SubCell"/>
</dbReference>
<evidence type="ECO:0000313" key="8">
    <source>
        <dbReference type="EMBL" id="WYJ90627.1"/>
    </source>
</evidence>
<reference evidence="8" key="3">
    <citation type="submission" date="2024-03" db="EMBL/GenBank/DDBJ databases">
        <title>The Genome Sequence of Enterococcus sp. DIV0242b.</title>
        <authorList>
            <consortium name="The Broad Institute Genomics Platform"/>
            <consortium name="The Broad Institute Microbial Omics Core"/>
            <consortium name="The Broad Institute Genomic Center for Infectious Diseases"/>
            <person name="Earl A."/>
            <person name="Manson A."/>
            <person name="Gilmore M."/>
            <person name="Schwartman J."/>
            <person name="Shea T."/>
            <person name="Abouelleil A."/>
            <person name="Cao P."/>
            <person name="Chapman S."/>
            <person name="Cusick C."/>
            <person name="Young S."/>
            <person name="Neafsey D."/>
            <person name="Nusbaum C."/>
            <person name="Birren B."/>
        </authorList>
    </citation>
    <scope>NUCLEOTIDE SEQUENCE</scope>
    <source>
        <strain evidence="8">9E7_DIV0242</strain>
    </source>
</reference>
<sequence length="507" mass="56060">MSITLTEIRTCLLKEQLLKEIVTASDWSLALPDKSSTTQIHALSYDSRKVSETTLFFCKGLGFKEDYLKNAVADGLKFYVSETPYETEAELGFIVTDIRKAMAVLSMLFYDYPQNKMTLIAFTGTKGKTTAAYFTKFILDHSTNNKTAMLSTMNSTLDGKTFFKSQLTTPESMDLYQMMAEAVENGMTHFVMEVSSQAYKVQRVYGLFFDVGIFLNISPDHISPIEHPTFDDYFFCKRQLIAHSKKIIINQESDYFHLLKETAAMTETPMITYGSEAGEETDYVYTKDSEDSLAFSVTSKKDELHLSGAYQLRLGGEFNMGNALSAAIAAALAGASGEDCKIGIADTVVPGRMEQLTNTNGAKVYVDYAHNYVSLQSLLQFVKEEHPDGRIIVVLGSPGDKAISRRKDFGEVLSQLADVALLTTDDPATEDPQAISEQIAEHIEAGVDFKIIIDREIAIQTALTVSQPEDAVVLAGKGADLFQKVGKEDVPYEGDYALAERLIASQD</sequence>
<name>A0A242K4I9_9ENTE</name>
<feature type="binding site" evidence="3">
    <location>
        <begin position="168"/>
        <end position="169"/>
    </location>
    <ligand>
        <name>UDP-N-acetyl-alpha-D-muramoyl-L-alanyl-D-glutamate</name>
        <dbReference type="ChEBI" id="CHEBI:83900"/>
    </ligand>
</feature>
<evidence type="ECO:0000313" key="9">
    <source>
        <dbReference type="Proteomes" id="UP000195141"/>
    </source>
</evidence>
<keyword evidence="3 4" id="KW-0961">Cell wall biogenesis/degradation</keyword>
<dbReference type="AlphaFoldDB" id="A0A242K4I9"/>
<dbReference type="EMBL" id="NGMM01000004">
    <property type="protein sequence ID" value="OTP14353.1"/>
    <property type="molecule type" value="Genomic_DNA"/>
</dbReference>
<dbReference type="GO" id="GO:0047482">
    <property type="term" value="F:UDP-N-acetylmuramoyl-L-alanyl-D-glutamate-L-lysine ligase activity"/>
    <property type="evidence" value="ECO:0007669"/>
    <property type="project" value="UniProtKB-UniRule"/>
</dbReference>
<keyword evidence="3" id="KW-0547">Nucleotide-binding</keyword>
<dbReference type="PANTHER" id="PTHR23135">
    <property type="entry name" value="MUR LIGASE FAMILY MEMBER"/>
    <property type="match status" value="1"/>
</dbReference>
<dbReference type="Proteomes" id="UP000195141">
    <property type="component" value="Chromosome"/>
</dbReference>
<dbReference type="OrthoDB" id="9800958at2"/>
<protein>
    <recommendedName>
        <fullName evidence="3">UDP-N-acetylmuramoyl-L-alanyl-D-glutamate--L-lysine ligase</fullName>
        <ecNumber evidence="3">6.3.2.7</ecNumber>
    </recommendedName>
    <alternativeName>
        <fullName evidence="3">L-lysine-adding enzyme</fullName>
    </alternativeName>
    <alternativeName>
        <fullName evidence="3">UDP-MurNAc-L-Ala-D-Glu:L-Lys ligase</fullName>
    </alternativeName>
    <alternativeName>
        <fullName evidence="3">UDP-MurNAc-tripeptide synthetase</fullName>
    </alternativeName>
    <alternativeName>
        <fullName evidence="3">UDP-N-acetylmuramyl-tripeptide synthetase</fullName>
    </alternativeName>
</protein>
<keyword evidence="3" id="KW-0963">Cytoplasm</keyword>
<keyword evidence="3 4" id="KW-0132">Cell division</keyword>
<dbReference type="InterPro" id="IPR004101">
    <property type="entry name" value="Mur_ligase_C"/>
</dbReference>
<keyword evidence="3" id="KW-0067">ATP-binding</keyword>
<dbReference type="GO" id="GO:0051301">
    <property type="term" value="P:cell division"/>
    <property type="evidence" value="ECO:0007669"/>
    <property type="project" value="UniProtKB-KW"/>
</dbReference>
<dbReference type="InterPro" id="IPR036615">
    <property type="entry name" value="Mur_ligase_C_dom_sf"/>
</dbReference>
<feature type="modified residue" description="N6-carboxylysine" evidence="3">
    <location>
        <position position="237"/>
    </location>
</feature>
<comment type="similarity">
    <text evidence="2 3">Belongs to the MurCDEF family. MurE subfamily.</text>
</comment>
<feature type="binding site" evidence="3">
    <location>
        <begin position="124"/>
        <end position="130"/>
    </location>
    <ligand>
        <name>ATP</name>
        <dbReference type="ChEBI" id="CHEBI:30616"/>
    </ligand>
</feature>
<dbReference type="SUPFAM" id="SSF63418">
    <property type="entry name" value="MurE/MurF N-terminal domain"/>
    <property type="match status" value="1"/>
</dbReference>
<proteinExistence type="inferred from homology"/>
<dbReference type="UniPathway" id="UPA00219"/>
<comment type="PTM">
    <text evidence="3">Carboxylation is probably crucial for Mg(2+) binding and, consequently, for the gamma-phosphate positioning of ATP.</text>
</comment>
<dbReference type="GO" id="GO:0005524">
    <property type="term" value="F:ATP binding"/>
    <property type="evidence" value="ECO:0007669"/>
    <property type="project" value="UniProtKB-UniRule"/>
</dbReference>
<evidence type="ECO:0000256" key="1">
    <source>
        <dbReference type="ARBA" id="ARBA00004752"/>
    </source>
</evidence>
<comment type="subcellular location">
    <subcellularLocation>
        <location evidence="3 4">Cytoplasm</location>
    </subcellularLocation>
</comment>
<dbReference type="GO" id="GO:0000287">
    <property type="term" value="F:magnesium ion binding"/>
    <property type="evidence" value="ECO:0007669"/>
    <property type="project" value="UniProtKB-UniRule"/>
</dbReference>
<evidence type="ECO:0000313" key="7">
    <source>
        <dbReference type="EMBL" id="OTP14353.1"/>
    </source>
</evidence>
<feature type="binding site" evidence="3">
    <location>
        <position position="195"/>
    </location>
    <ligand>
        <name>UDP-N-acetyl-alpha-D-muramoyl-L-alanyl-D-glutamate</name>
        <dbReference type="ChEBI" id="CHEBI:83900"/>
    </ligand>
</feature>
<keyword evidence="3 4" id="KW-0131">Cell cycle</keyword>
<reference evidence="7" key="1">
    <citation type="submission" date="2017-05" db="EMBL/GenBank/DDBJ databases">
        <title>The Genome Sequence of Enterococcus sp. 9E7_DIV0242.</title>
        <authorList>
            <consortium name="The Broad Institute Genomics Platform"/>
            <consortium name="The Broad Institute Genomic Center for Infectious Diseases"/>
            <person name="Earl A."/>
            <person name="Manson A."/>
            <person name="Schwartman J."/>
            <person name="Gilmore M."/>
            <person name="Abouelleil A."/>
            <person name="Cao P."/>
            <person name="Chapman S."/>
            <person name="Cusick C."/>
            <person name="Shea T."/>
            <person name="Young S."/>
            <person name="Neafsey D."/>
            <person name="Nusbaum C."/>
            <person name="Birren B."/>
        </authorList>
    </citation>
    <scope>NUCLEOTIDE SEQUENCE [LARGE SCALE GENOMIC DNA]</scope>
    <source>
        <strain evidence="7">9E7_DIV0242</strain>
    </source>
</reference>
<feature type="domain" description="Mur ligase C-terminal" evidence="5">
    <location>
        <begin position="351"/>
        <end position="478"/>
    </location>
</feature>
<dbReference type="Pfam" id="PF02875">
    <property type="entry name" value="Mur_ligase_C"/>
    <property type="match status" value="1"/>
</dbReference>
<feature type="binding site" evidence="3">
    <location>
        <position position="203"/>
    </location>
    <ligand>
        <name>UDP-N-acetyl-alpha-D-muramoyl-L-alanyl-D-glutamate</name>
        <dbReference type="ChEBI" id="CHEBI:83900"/>
    </ligand>
</feature>
<dbReference type="GO" id="GO:0071555">
    <property type="term" value="P:cell wall organization"/>
    <property type="evidence" value="ECO:0007669"/>
    <property type="project" value="UniProtKB-KW"/>
</dbReference>
<feature type="binding site" evidence="3">
    <location>
        <position position="47"/>
    </location>
    <ligand>
        <name>UDP-N-acetyl-alpha-D-muramoyl-L-alanyl-D-glutamate</name>
        <dbReference type="ChEBI" id="CHEBI:83900"/>
    </ligand>
</feature>
<feature type="short sequence motif" description="L-lysine recognition motif" evidence="3">
    <location>
        <begin position="425"/>
        <end position="428"/>
    </location>
</feature>
<evidence type="ECO:0000259" key="6">
    <source>
        <dbReference type="Pfam" id="PF08245"/>
    </source>
</evidence>
<dbReference type="PANTHER" id="PTHR23135:SF4">
    <property type="entry name" value="UDP-N-ACETYLMURAMOYL-L-ALANYL-D-GLUTAMATE--2,6-DIAMINOPIMELATE LIGASE MURE HOMOLOG, CHLOROPLASTIC"/>
    <property type="match status" value="1"/>
</dbReference>
<dbReference type="InterPro" id="IPR036565">
    <property type="entry name" value="Mur-like_cat_sf"/>
</dbReference>
<dbReference type="GO" id="GO:0008360">
    <property type="term" value="P:regulation of cell shape"/>
    <property type="evidence" value="ECO:0007669"/>
    <property type="project" value="UniProtKB-KW"/>
</dbReference>
<dbReference type="InterPro" id="IPR013221">
    <property type="entry name" value="Mur_ligase_cen"/>
</dbReference>
<keyword evidence="3 4" id="KW-0573">Peptidoglycan synthesis</keyword>
<dbReference type="Gene3D" id="3.90.190.20">
    <property type="entry name" value="Mur ligase, C-terminal domain"/>
    <property type="match status" value="1"/>
</dbReference>
<dbReference type="NCBIfam" id="TIGR01085">
    <property type="entry name" value="murE"/>
    <property type="match status" value="1"/>
</dbReference>
<comment type="cofactor">
    <cofactor evidence="3">
        <name>Mg(2+)</name>
        <dbReference type="ChEBI" id="CHEBI:18420"/>
    </cofactor>
</comment>
<comment type="pathway">
    <text evidence="1 3 4">Cell wall biogenesis; peptidoglycan biosynthesis.</text>
</comment>
<dbReference type="SUPFAM" id="SSF53244">
    <property type="entry name" value="MurD-like peptide ligases, peptide-binding domain"/>
    <property type="match status" value="1"/>
</dbReference>
<dbReference type="GO" id="GO:0009252">
    <property type="term" value="P:peptidoglycan biosynthetic process"/>
    <property type="evidence" value="ECO:0007669"/>
    <property type="project" value="UniProtKB-UniRule"/>
</dbReference>
<dbReference type="InterPro" id="IPR035911">
    <property type="entry name" value="MurE/MurF_N"/>
</dbReference>
<dbReference type="HAMAP" id="MF_00208">
    <property type="entry name" value="MurE"/>
    <property type="match status" value="1"/>
</dbReference>
<dbReference type="RefSeq" id="WP_086349517.1">
    <property type="nucleotide sequence ID" value="NZ_CP147247.1"/>
</dbReference>
<comment type="function">
    <text evidence="3">Catalyzes the addition of L-lysine to the nucleotide precursor UDP-N-acetylmuramoyl-L-alanyl-D-glutamate (UMAG) in the biosynthesis of bacterial cell-wall peptidoglycan.</text>
</comment>
<organism evidence="7">
    <name type="scientific">Candidatus Enterococcus clewellii</name>
    <dbReference type="NCBI Taxonomy" id="1834193"/>
    <lineage>
        <taxon>Bacteria</taxon>
        <taxon>Bacillati</taxon>
        <taxon>Bacillota</taxon>
        <taxon>Bacilli</taxon>
        <taxon>Lactobacillales</taxon>
        <taxon>Enterococcaceae</taxon>
        <taxon>Enterococcus</taxon>
    </lineage>
</organism>
<dbReference type="SUPFAM" id="SSF53623">
    <property type="entry name" value="MurD-like peptide ligases, catalytic domain"/>
    <property type="match status" value="1"/>
</dbReference>
<dbReference type="NCBIfam" id="NF010628">
    <property type="entry name" value="PRK14022.1"/>
    <property type="match status" value="1"/>
</dbReference>
<evidence type="ECO:0000259" key="5">
    <source>
        <dbReference type="Pfam" id="PF02875"/>
    </source>
</evidence>
<feature type="domain" description="Mur ligase central" evidence="6">
    <location>
        <begin position="123"/>
        <end position="330"/>
    </location>
</feature>
<keyword evidence="3 8" id="KW-0436">Ligase</keyword>